<comment type="caution">
    <text evidence="1">The sequence shown here is derived from an EMBL/GenBank/DDBJ whole genome shotgun (WGS) entry which is preliminary data.</text>
</comment>
<accession>A0A9K3GSD2</accession>
<evidence type="ECO:0000313" key="1">
    <source>
        <dbReference type="EMBL" id="GIQ93045.1"/>
    </source>
</evidence>
<proteinExistence type="predicted"/>
<dbReference type="Proteomes" id="UP000265618">
    <property type="component" value="Unassembled WGS sequence"/>
</dbReference>
<gene>
    <name evidence="1" type="ORF">KIPB_017216</name>
</gene>
<protein>
    <submittedName>
        <fullName evidence="1">Uncharacterized protein</fullName>
    </submittedName>
</protein>
<dbReference type="AlphaFoldDB" id="A0A9K3GSD2"/>
<keyword evidence="2" id="KW-1185">Reference proteome</keyword>
<evidence type="ECO:0000313" key="2">
    <source>
        <dbReference type="Proteomes" id="UP000265618"/>
    </source>
</evidence>
<reference evidence="1 2" key="1">
    <citation type="journal article" date="2018" name="PLoS ONE">
        <title>The draft genome of Kipferlia bialata reveals reductive genome evolution in fornicate parasites.</title>
        <authorList>
            <person name="Tanifuji G."/>
            <person name="Takabayashi S."/>
            <person name="Kume K."/>
            <person name="Takagi M."/>
            <person name="Nakayama T."/>
            <person name="Kamikawa R."/>
            <person name="Inagaki Y."/>
            <person name="Hashimoto T."/>
        </authorList>
    </citation>
    <scope>NUCLEOTIDE SEQUENCE [LARGE SCALE GENOMIC DNA]</scope>
    <source>
        <strain evidence="1">NY0173</strain>
    </source>
</reference>
<dbReference type="EMBL" id="BDIP01011285">
    <property type="protein sequence ID" value="GIQ93045.1"/>
    <property type="molecule type" value="Genomic_DNA"/>
</dbReference>
<sequence>LDWLDVLVSCGEGKAMLIGKDTSVR</sequence>
<organism evidence="1 2">
    <name type="scientific">Kipferlia bialata</name>
    <dbReference type="NCBI Taxonomy" id="797122"/>
    <lineage>
        <taxon>Eukaryota</taxon>
        <taxon>Metamonada</taxon>
        <taxon>Carpediemonas-like organisms</taxon>
        <taxon>Kipferlia</taxon>
    </lineage>
</organism>
<name>A0A9K3GSD2_9EUKA</name>
<feature type="non-terminal residue" evidence="1">
    <location>
        <position position="1"/>
    </location>
</feature>